<dbReference type="Pfam" id="PF04191">
    <property type="entry name" value="PEMT"/>
    <property type="match status" value="1"/>
</dbReference>
<reference evidence="9 10" key="1">
    <citation type="submission" date="2011-06" db="EMBL/GenBank/DDBJ databases">
        <authorList>
            <person name="Muzny D."/>
            <person name="Qin X."/>
            <person name="Deng J."/>
            <person name="Jiang H."/>
            <person name="Liu Y."/>
            <person name="Qu J."/>
            <person name="Song X.-Z."/>
            <person name="Zhang L."/>
            <person name="Thornton R."/>
            <person name="Coyle M."/>
            <person name="Francisco L."/>
            <person name="Jackson L."/>
            <person name="Javaid M."/>
            <person name="Korchina V."/>
            <person name="Kovar C."/>
            <person name="Mata R."/>
            <person name="Mathew T."/>
            <person name="Ngo R."/>
            <person name="Nguyen L."/>
            <person name="Nguyen N."/>
            <person name="Okwuonu G."/>
            <person name="Ongeri F."/>
            <person name="Pham C."/>
            <person name="Simmons D."/>
            <person name="Wilczek-Boney K."/>
            <person name="Hale W."/>
            <person name="Jakkamsetti A."/>
            <person name="Pham P."/>
            <person name="Ruth R."/>
            <person name="San Lucas F."/>
            <person name="Warren J."/>
            <person name="Zhang J."/>
            <person name="Zhao Z."/>
            <person name="Zhou C."/>
            <person name="Zhu D."/>
            <person name="Lee S."/>
            <person name="Bess C."/>
            <person name="Blankenburg K."/>
            <person name="Forbes L."/>
            <person name="Fu Q."/>
            <person name="Gubbala S."/>
            <person name="Hirani K."/>
            <person name="Jayaseelan J.C."/>
            <person name="Lara F."/>
            <person name="Munidasa M."/>
            <person name="Palculict T."/>
            <person name="Patil S."/>
            <person name="Pu L.-L."/>
            <person name="Saada N."/>
            <person name="Tang L."/>
            <person name="Weissenberger G."/>
            <person name="Zhu Y."/>
            <person name="Hemphill L."/>
            <person name="Shang Y."/>
            <person name="Youmans B."/>
            <person name="Ayvaz T."/>
            <person name="Ross M."/>
            <person name="Santibanez J."/>
            <person name="Aqrawi P."/>
            <person name="Gross S."/>
            <person name="Joshi V."/>
            <person name="Fowler G."/>
            <person name="Nazareth L."/>
            <person name="Reid J."/>
            <person name="Worley K."/>
            <person name="Petrosino J."/>
            <person name="Highlander S."/>
            <person name="Gibbs R."/>
        </authorList>
    </citation>
    <scope>NUCLEOTIDE SEQUENCE [LARGE SCALE GENOMIC DNA]</scope>
    <source>
        <strain evidence="9 10">9715</strain>
    </source>
</reference>
<feature type="transmembrane region" description="Helical" evidence="8">
    <location>
        <begin position="402"/>
        <end position="420"/>
    </location>
</feature>
<feature type="transmembrane region" description="Helical" evidence="8">
    <location>
        <begin position="580"/>
        <end position="597"/>
    </location>
</feature>
<keyword evidence="9" id="KW-0449">Lipoprotein</keyword>
<keyword evidence="4 9" id="KW-0808">Transferase</keyword>
<feature type="transmembrane region" description="Helical" evidence="8">
    <location>
        <begin position="375"/>
        <end position="396"/>
    </location>
</feature>
<dbReference type="InterPro" id="IPR001640">
    <property type="entry name" value="Lgt"/>
</dbReference>
<dbReference type="Proteomes" id="UP000005336">
    <property type="component" value="Unassembled WGS sequence"/>
</dbReference>
<feature type="transmembrane region" description="Helical" evidence="8">
    <location>
        <begin position="609"/>
        <end position="630"/>
    </location>
</feature>
<feature type="transmembrane region" description="Helical" evidence="8">
    <location>
        <begin position="542"/>
        <end position="559"/>
    </location>
</feature>
<dbReference type="RefSeq" id="WP_009116582.1">
    <property type="nucleotide sequence ID" value="NZ_JH165159.1"/>
</dbReference>
<keyword evidence="3" id="KW-1003">Cell membrane</keyword>
<dbReference type="OrthoDB" id="5293276at2"/>
<proteinExistence type="inferred from homology"/>
<feature type="transmembrane region" description="Helical" evidence="8">
    <location>
        <begin position="283"/>
        <end position="302"/>
    </location>
</feature>
<evidence type="ECO:0000256" key="1">
    <source>
        <dbReference type="ARBA" id="ARBA00004127"/>
    </source>
</evidence>
<dbReference type="PANTHER" id="PTHR30589:SF0">
    <property type="entry name" value="PHOSPHATIDYLGLYCEROL--PROLIPOPROTEIN DIACYLGLYCERYL TRANSFERASE"/>
    <property type="match status" value="1"/>
</dbReference>
<evidence type="ECO:0000313" key="9">
    <source>
        <dbReference type="EMBL" id="EGZ46183.1"/>
    </source>
</evidence>
<evidence type="ECO:0000256" key="8">
    <source>
        <dbReference type="SAM" id="Phobius"/>
    </source>
</evidence>
<dbReference type="PANTHER" id="PTHR30589">
    <property type="entry name" value="PROLIPOPROTEIN DIACYLGLYCERYL TRANSFERASE"/>
    <property type="match status" value="1"/>
</dbReference>
<evidence type="ECO:0000256" key="5">
    <source>
        <dbReference type="ARBA" id="ARBA00022692"/>
    </source>
</evidence>
<dbReference type="InterPro" id="IPR007318">
    <property type="entry name" value="Phopholipid_MeTrfase"/>
</dbReference>
<gene>
    <name evidence="9" type="ORF">HMPREF9370_1441</name>
</gene>
<keyword evidence="10" id="KW-1185">Reference proteome</keyword>
<evidence type="ECO:0000256" key="7">
    <source>
        <dbReference type="ARBA" id="ARBA00023136"/>
    </source>
</evidence>
<dbReference type="Pfam" id="PF01790">
    <property type="entry name" value="LGT"/>
    <property type="match status" value="1"/>
</dbReference>
<evidence type="ECO:0000256" key="2">
    <source>
        <dbReference type="ARBA" id="ARBA00007150"/>
    </source>
</evidence>
<evidence type="ECO:0000256" key="4">
    <source>
        <dbReference type="ARBA" id="ARBA00022679"/>
    </source>
</evidence>
<feature type="transmembrane region" description="Helical" evidence="8">
    <location>
        <begin position="45"/>
        <end position="66"/>
    </location>
</feature>
<dbReference type="PATRIC" id="fig|1030841.3.peg.1425"/>
<evidence type="ECO:0000313" key="10">
    <source>
        <dbReference type="Proteomes" id="UP000005336"/>
    </source>
</evidence>
<dbReference type="EMBL" id="AGAZ01000051">
    <property type="protein sequence ID" value="EGZ46183.1"/>
    <property type="molecule type" value="Genomic_DNA"/>
</dbReference>
<feature type="transmembrane region" description="Helical" evidence="8">
    <location>
        <begin position="87"/>
        <end position="106"/>
    </location>
</feature>
<dbReference type="AlphaFoldDB" id="G4CQT1"/>
<evidence type="ECO:0000256" key="3">
    <source>
        <dbReference type="ARBA" id="ARBA00022475"/>
    </source>
</evidence>
<dbReference type="Gene3D" id="1.20.120.1630">
    <property type="match status" value="1"/>
</dbReference>
<comment type="subcellular location">
    <subcellularLocation>
        <location evidence="1">Endomembrane system</location>
        <topology evidence="1">Multi-pass membrane protein</topology>
    </subcellularLocation>
</comment>
<feature type="transmembrane region" description="Helical" evidence="8">
    <location>
        <begin position="112"/>
        <end position="130"/>
    </location>
</feature>
<evidence type="ECO:0000256" key="6">
    <source>
        <dbReference type="ARBA" id="ARBA00022989"/>
    </source>
</evidence>
<dbReference type="HOGENOM" id="CLU_424372_0_0_4"/>
<dbReference type="GO" id="GO:0005886">
    <property type="term" value="C:plasma membrane"/>
    <property type="evidence" value="ECO:0007669"/>
    <property type="project" value="InterPro"/>
</dbReference>
<sequence>MPLILQKILYAAVFCLLLPVLLWQWAVHADNAVTLPLPGAQWPGGFIAAGGIALMLWAMIGLWRTGKGLPMNAFPPEEYVFSGAYRVCRHPIYTGAVLLCLGLSWLNGSSAGVWLVTPLFALMIVAYIYGFERKIIERQFGAKPLLHKTWLDLPPPNGRKPGLSEKSRAALLVFVPWLLGYEIFVWLGLPSDMFYSNTAADAYVPILPFTVLFYLLAYPLTIAVPFIIDSNQRLRAWMSDAFWGMLLIFYGYLVVPAAINYQTLPDSLFSNMIEWGRQYDSPMASFPSFHIFWALIAAYYFAGTPMPYRRYLVAASWLVILSCLTTHNHTLADAAAAVSVYCLVRYRKSVYMGLLHFCERIANSWREWQFGKVRLINHGFYAALGGFFGFLIMAYLLPGNLWAVYLMGLSGFIGAGLWAQWVEGSAALLRPFGYYGSVIGILTAVFTAGLFGTDIWSLLAAAALAACPIQFFGRCRCLVQGCCHGKPTDTVQGLRFTHPKSRVNKLAGLCGQNLYPTQFYSMAANFLSFFLLWRLYTLEMPASFVTGIYFILSGIFRFVEESLRGEPQTPYFMGMRVYQWLAIASILLGIVMTYIPSIPLKAGNLNTSLWIQAFLYALLIWFVYGVDFPYSNRRFSRLT</sequence>
<feature type="transmembrane region" description="Helical" evidence="8">
    <location>
        <begin position="432"/>
        <end position="449"/>
    </location>
</feature>
<feature type="transmembrane region" description="Helical" evidence="8">
    <location>
        <begin position="240"/>
        <end position="263"/>
    </location>
</feature>
<dbReference type="GO" id="GO:0042158">
    <property type="term" value="P:lipoprotein biosynthetic process"/>
    <property type="evidence" value="ECO:0007669"/>
    <property type="project" value="InterPro"/>
</dbReference>
<protein>
    <submittedName>
        <fullName evidence="9">Prolipoprotein diacylglyceryl transferase</fullName>
    </submittedName>
</protein>
<dbReference type="STRING" id="1030841.HMPREF9370_1441"/>
<feature type="transmembrane region" description="Helical" evidence="8">
    <location>
        <begin position="209"/>
        <end position="228"/>
    </location>
</feature>
<dbReference type="GO" id="GO:0012505">
    <property type="term" value="C:endomembrane system"/>
    <property type="evidence" value="ECO:0007669"/>
    <property type="project" value="UniProtKB-SubCell"/>
</dbReference>
<keyword evidence="7 8" id="KW-0472">Membrane</keyword>
<keyword evidence="6 8" id="KW-1133">Transmembrane helix</keyword>
<organism evidence="9 10">
    <name type="scientific">Neisseria wadsworthii 9715</name>
    <dbReference type="NCBI Taxonomy" id="1030841"/>
    <lineage>
        <taxon>Bacteria</taxon>
        <taxon>Pseudomonadati</taxon>
        <taxon>Pseudomonadota</taxon>
        <taxon>Betaproteobacteria</taxon>
        <taxon>Neisseriales</taxon>
        <taxon>Neisseriaceae</taxon>
        <taxon>Neisseria</taxon>
    </lineage>
</organism>
<dbReference type="GO" id="GO:0008961">
    <property type="term" value="F:phosphatidylglycerol-prolipoprotein diacylglyceryl transferase activity"/>
    <property type="evidence" value="ECO:0007669"/>
    <property type="project" value="InterPro"/>
</dbReference>
<comment type="similarity">
    <text evidence="2">Belongs to the Lgt family.</text>
</comment>
<comment type="caution">
    <text evidence="9">The sequence shown here is derived from an EMBL/GenBank/DDBJ whole genome shotgun (WGS) entry which is preliminary data.</text>
</comment>
<name>G4CQT1_9NEIS</name>
<keyword evidence="5 8" id="KW-0812">Transmembrane</keyword>
<feature type="transmembrane region" description="Helical" evidence="8">
    <location>
        <begin position="169"/>
        <end position="189"/>
    </location>
</feature>
<accession>G4CQT1</accession>